<dbReference type="Proteomes" id="UP000504844">
    <property type="component" value="Chromosome"/>
</dbReference>
<accession>A0A6M8SRL5</accession>
<protein>
    <recommendedName>
        <fullName evidence="5">Probable acid stress chaperone HdeA</fullName>
    </recommendedName>
</protein>
<proteinExistence type="inferred from homology"/>
<dbReference type="SUPFAM" id="SSF47752">
    <property type="entry name" value="Protein HNS-dependent expression A, HdeA"/>
    <property type="match status" value="1"/>
</dbReference>
<dbReference type="Pfam" id="PF06411">
    <property type="entry name" value="HdeA"/>
    <property type="match status" value="1"/>
</dbReference>
<evidence type="ECO:0000256" key="5">
    <source>
        <dbReference type="HAMAP-Rule" id="MF_00946"/>
    </source>
</evidence>
<dbReference type="AlphaFoldDB" id="A0A6M8SRL5"/>
<comment type="similarity">
    <text evidence="5">Belongs to the HdeA family.</text>
</comment>
<dbReference type="EMBL" id="CP054143">
    <property type="protein sequence ID" value="QKJ66774.1"/>
    <property type="molecule type" value="Genomic_DNA"/>
</dbReference>
<keyword evidence="2 5" id="KW-0574">Periplasm</keyword>
<evidence type="ECO:0000256" key="1">
    <source>
        <dbReference type="ARBA" id="ARBA00022729"/>
    </source>
</evidence>
<comment type="function">
    <text evidence="5">Required for optimal acid stress protection. Exhibits a chaperone-like activity only at low pH by suppressing non-specifically the aggregation of denaturated periplasmic proteins.</text>
</comment>
<keyword evidence="3 5" id="KW-1015">Disulfide bond</keyword>
<dbReference type="HAMAP" id="MF_00946">
    <property type="entry name" value="HdeA"/>
    <property type="match status" value="1"/>
</dbReference>
<evidence type="ECO:0000313" key="6">
    <source>
        <dbReference type="EMBL" id="QKJ66774.1"/>
    </source>
</evidence>
<dbReference type="RefSeq" id="WP_173533278.1">
    <property type="nucleotide sequence ID" value="NZ_CP054143.1"/>
</dbReference>
<feature type="signal peptide" evidence="5">
    <location>
        <begin position="1"/>
        <end position="21"/>
    </location>
</feature>
<organism evidence="6 7">
    <name type="scientific">Deefgea piscis</name>
    <dbReference type="NCBI Taxonomy" id="2739061"/>
    <lineage>
        <taxon>Bacteria</taxon>
        <taxon>Pseudomonadati</taxon>
        <taxon>Pseudomonadota</taxon>
        <taxon>Betaproteobacteria</taxon>
        <taxon>Neisseriales</taxon>
        <taxon>Chitinibacteraceae</taxon>
        <taxon>Deefgea</taxon>
    </lineage>
</organism>
<dbReference type="NCBIfam" id="NF007576">
    <property type="entry name" value="PRK10208.1"/>
    <property type="match status" value="1"/>
</dbReference>
<dbReference type="InterPro" id="IPR024972">
    <property type="entry name" value="HdeA"/>
</dbReference>
<evidence type="ECO:0000313" key="7">
    <source>
        <dbReference type="Proteomes" id="UP000504844"/>
    </source>
</evidence>
<dbReference type="InterPro" id="IPR010486">
    <property type="entry name" value="HNS-dep_expression_A/B"/>
</dbReference>
<reference evidence="6 7" key="1">
    <citation type="submission" date="2020-05" db="EMBL/GenBank/DDBJ databases">
        <title>Complete genome sequence of Deefgea sp. D17.</title>
        <authorList>
            <person name="Bae J.-W."/>
            <person name="Han J.E."/>
        </authorList>
    </citation>
    <scope>NUCLEOTIDE SEQUENCE [LARGE SCALE GENOMIC DNA]</scope>
    <source>
        <strain evidence="6 7">D17</strain>
    </source>
</reference>
<dbReference type="GO" id="GO:1990451">
    <property type="term" value="P:cellular stress response to acidic pH"/>
    <property type="evidence" value="ECO:0007669"/>
    <property type="project" value="UniProtKB-UniRule"/>
</dbReference>
<dbReference type="GO" id="GO:0030288">
    <property type="term" value="C:outer membrane-bounded periplasmic space"/>
    <property type="evidence" value="ECO:0007669"/>
    <property type="project" value="InterPro"/>
</dbReference>
<dbReference type="InterPro" id="IPR036831">
    <property type="entry name" value="HdeA_sf"/>
</dbReference>
<dbReference type="KEGG" id="dee:HQN60_08710"/>
<evidence type="ECO:0000256" key="4">
    <source>
        <dbReference type="ARBA" id="ARBA00023186"/>
    </source>
</evidence>
<feature type="disulfide bond" evidence="5">
    <location>
        <begin position="39"/>
        <end position="87"/>
    </location>
</feature>
<keyword evidence="7" id="KW-1185">Reference proteome</keyword>
<dbReference type="InterPro" id="IPR038303">
    <property type="entry name" value="HdeA/HdeB_sf"/>
</dbReference>
<gene>
    <name evidence="5 6" type="primary">hdeA</name>
    <name evidence="6" type="ORF">HQN60_08710</name>
</gene>
<keyword evidence="4 5" id="KW-0143">Chaperone</keyword>
<comment type="subcellular location">
    <subcellularLocation>
        <location evidence="5">Periplasm</location>
    </subcellularLocation>
</comment>
<evidence type="ECO:0000256" key="2">
    <source>
        <dbReference type="ARBA" id="ARBA00022764"/>
    </source>
</evidence>
<keyword evidence="1 5" id="KW-0732">Signal</keyword>
<evidence type="ECO:0000256" key="3">
    <source>
        <dbReference type="ARBA" id="ARBA00023157"/>
    </source>
</evidence>
<name>A0A6M8SRL5_9NEIS</name>
<sequence length="110" mass="11963" precursor="true">MKKLTLTAAVLIAIAAQGAFAATASGTASAKKPVAKWMCEDFLAVDESYQPKAVYFAEGFNKKNKPVDSVMDVDGIEKIVPMVIQECKKDPKSSFWSKVKSSWAKVKADM</sequence>
<feature type="chain" id="PRO_5027180496" description="Probable acid stress chaperone HdeA" evidence="5">
    <location>
        <begin position="22"/>
        <end position="110"/>
    </location>
</feature>
<dbReference type="Gene3D" id="1.10.890.10">
    <property type="entry name" value="HNS-dependent expression A"/>
    <property type="match status" value="1"/>
</dbReference>